<organism evidence="1 2">
    <name type="scientific">Durusdinium trenchii</name>
    <dbReference type="NCBI Taxonomy" id="1381693"/>
    <lineage>
        <taxon>Eukaryota</taxon>
        <taxon>Sar</taxon>
        <taxon>Alveolata</taxon>
        <taxon>Dinophyceae</taxon>
        <taxon>Suessiales</taxon>
        <taxon>Symbiodiniaceae</taxon>
        <taxon>Durusdinium</taxon>
    </lineage>
</organism>
<sequence length="432" mass="48635">MAASIEAPTLRTVSSLLAKKEEKVEKKEEVKNESDPVIKKQKTEWADLIKPLLPAITDLFCIPSTISPPQDTELTSFDAIQLSTQGAERQRKDVMKMAMRFEILLAERKAAGGVSDQSDKDLIMEIIGRYNDHKANSAIRRWDYSQDLDAILMSKPASLQVEQISMWQDHVGNALAKSLQRRMLQDSKLDGKDPDKVHHVGYCDLSKWGRLSVPLIDEVSSWAARTLQLNPEMSMVLIICPMLAAIDLMGELQSDTYLGVFSETANSTLAQYVTTQVKDKLLNDWKQGTGLMAAAQPKFIQTADTSEFTKPRETGVWLKQLELCLTTVSQIFQTMYINVQARDFLHKEGNANKAVEFRVVHEEATSQGPVESKPMSWYDFIVSLEKKGSLDYTITGHDCTRPAAVQRGEESDRKGPLEKSQFLQMVWRYLAA</sequence>
<evidence type="ECO:0000313" key="1">
    <source>
        <dbReference type="EMBL" id="CAK9016876.1"/>
    </source>
</evidence>
<proteinExistence type="predicted"/>
<name>A0ABP0JQW2_9DINO</name>
<dbReference type="EMBL" id="CAXAMM010008258">
    <property type="protein sequence ID" value="CAK9016876.1"/>
    <property type="molecule type" value="Genomic_DNA"/>
</dbReference>
<reference evidence="1 2" key="1">
    <citation type="submission" date="2024-02" db="EMBL/GenBank/DDBJ databases">
        <authorList>
            <person name="Chen Y."/>
            <person name="Shah S."/>
            <person name="Dougan E. K."/>
            <person name="Thang M."/>
            <person name="Chan C."/>
        </authorList>
    </citation>
    <scope>NUCLEOTIDE SEQUENCE [LARGE SCALE GENOMIC DNA]</scope>
</reference>
<gene>
    <name evidence="1" type="ORF">SCF082_LOCUS13384</name>
</gene>
<dbReference type="Proteomes" id="UP001642464">
    <property type="component" value="Unassembled WGS sequence"/>
</dbReference>
<keyword evidence="2" id="KW-1185">Reference proteome</keyword>
<accession>A0ABP0JQW2</accession>
<protein>
    <submittedName>
        <fullName evidence="1">Uncharacterized protein</fullName>
    </submittedName>
</protein>
<comment type="caution">
    <text evidence="1">The sequence shown here is derived from an EMBL/GenBank/DDBJ whole genome shotgun (WGS) entry which is preliminary data.</text>
</comment>
<evidence type="ECO:0000313" key="2">
    <source>
        <dbReference type="Proteomes" id="UP001642464"/>
    </source>
</evidence>